<protein>
    <submittedName>
        <fullName evidence="1">Uncharacterized protein</fullName>
    </submittedName>
</protein>
<organism evidence="1 2">
    <name type="scientific">Scytonema hofmannii PCC 7110</name>
    <dbReference type="NCBI Taxonomy" id="128403"/>
    <lineage>
        <taxon>Bacteria</taxon>
        <taxon>Bacillati</taxon>
        <taxon>Cyanobacteriota</taxon>
        <taxon>Cyanophyceae</taxon>
        <taxon>Nostocales</taxon>
        <taxon>Scytonemataceae</taxon>
        <taxon>Scytonema</taxon>
    </lineage>
</organism>
<keyword evidence="2" id="KW-1185">Reference proteome</keyword>
<proteinExistence type="predicted"/>
<dbReference type="Proteomes" id="UP000076925">
    <property type="component" value="Unassembled WGS sequence"/>
</dbReference>
<reference evidence="1 2" key="1">
    <citation type="journal article" date="2013" name="Genome Biol. Evol.">
        <title>Genomes of Stigonematalean cyanobacteria (subsection V) and the evolution of oxygenic photosynthesis from prokaryotes to plastids.</title>
        <authorList>
            <person name="Dagan T."/>
            <person name="Roettger M."/>
            <person name="Stucken K."/>
            <person name="Landan G."/>
            <person name="Koch R."/>
            <person name="Major P."/>
            <person name="Gould S.B."/>
            <person name="Goremykin V.V."/>
            <person name="Rippka R."/>
            <person name="Tandeau de Marsac N."/>
            <person name="Gugger M."/>
            <person name="Lockhart P.J."/>
            <person name="Allen J.F."/>
            <person name="Brune I."/>
            <person name="Maus I."/>
            <person name="Puhler A."/>
            <person name="Martin W.F."/>
        </authorList>
    </citation>
    <scope>NUCLEOTIDE SEQUENCE [LARGE SCALE GENOMIC DNA]</scope>
    <source>
        <strain evidence="1 2">PCC 7110</strain>
    </source>
</reference>
<sequence length="82" mass="9666">MGDMRAKPKHCWEISPEILKEAYKQRKISIDFYIEGLVKCLQLESSFEKRGSVREFCKEWGIPERSFYRAVKRLLPLNSEAA</sequence>
<name>A0A139WPY5_9CYAN</name>
<dbReference type="AlphaFoldDB" id="A0A139WPY5"/>
<accession>A0A139WPY5</accession>
<dbReference type="EMBL" id="ANNX02000080">
    <property type="protein sequence ID" value="KYC34494.1"/>
    <property type="molecule type" value="Genomic_DNA"/>
</dbReference>
<evidence type="ECO:0000313" key="2">
    <source>
        <dbReference type="Proteomes" id="UP000076925"/>
    </source>
</evidence>
<evidence type="ECO:0000313" key="1">
    <source>
        <dbReference type="EMBL" id="KYC34494.1"/>
    </source>
</evidence>
<gene>
    <name evidence="1" type="ORF">WA1_51620</name>
</gene>
<comment type="caution">
    <text evidence="1">The sequence shown here is derived from an EMBL/GenBank/DDBJ whole genome shotgun (WGS) entry which is preliminary data.</text>
</comment>